<evidence type="ECO:0000313" key="1">
    <source>
        <dbReference type="EMBL" id="GFA50835.1"/>
    </source>
</evidence>
<dbReference type="AlphaFoldDB" id="A0A699JSA3"/>
<organism evidence="1">
    <name type="scientific">Tanacetum cinerariifolium</name>
    <name type="common">Dalmatian daisy</name>
    <name type="synonym">Chrysanthemum cinerariifolium</name>
    <dbReference type="NCBI Taxonomy" id="118510"/>
    <lineage>
        <taxon>Eukaryota</taxon>
        <taxon>Viridiplantae</taxon>
        <taxon>Streptophyta</taxon>
        <taxon>Embryophyta</taxon>
        <taxon>Tracheophyta</taxon>
        <taxon>Spermatophyta</taxon>
        <taxon>Magnoliopsida</taxon>
        <taxon>eudicotyledons</taxon>
        <taxon>Gunneridae</taxon>
        <taxon>Pentapetalae</taxon>
        <taxon>asterids</taxon>
        <taxon>campanulids</taxon>
        <taxon>Asterales</taxon>
        <taxon>Asteraceae</taxon>
        <taxon>Asteroideae</taxon>
        <taxon>Anthemideae</taxon>
        <taxon>Anthemidinae</taxon>
        <taxon>Tanacetum</taxon>
    </lineage>
</organism>
<gene>
    <name evidence="1" type="ORF">Tci_622807</name>
</gene>
<protein>
    <submittedName>
        <fullName evidence="1">Uncharacterized protein</fullName>
    </submittedName>
</protein>
<dbReference type="EMBL" id="BKCJ010436272">
    <property type="protein sequence ID" value="GFA50835.1"/>
    <property type="molecule type" value="Genomic_DNA"/>
</dbReference>
<sequence length="84" mass="9735">SELLERQSGLHVFPAIRSIRPTFGNCARFFRRKIHGTIIGALSDRWFSIDHVPLTWPPIGKWVVVSPHESLDVPFRFLQPICRK</sequence>
<accession>A0A699JSA3</accession>
<feature type="non-terminal residue" evidence="1">
    <location>
        <position position="1"/>
    </location>
</feature>
<comment type="caution">
    <text evidence="1">The sequence shown here is derived from an EMBL/GenBank/DDBJ whole genome shotgun (WGS) entry which is preliminary data.</text>
</comment>
<name>A0A699JSA3_TANCI</name>
<proteinExistence type="predicted"/>
<feature type="non-terminal residue" evidence="1">
    <location>
        <position position="84"/>
    </location>
</feature>
<reference evidence="1" key="1">
    <citation type="journal article" date="2019" name="Sci. Rep.">
        <title>Draft genome of Tanacetum cinerariifolium, the natural source of mosquito coil.</title>
        <authorList>
            <person name="Yamashiro T."/>
            <person name="Shiraishi A."/>
            <person name="Satake H."/>
            <person name="Nakayama K."/>
        </authorList>
    </citation>
    <scope>NUCLEOTIDE SEQUENCE</scope>
</reference>